<dbReference type="EMBL" id="JACHIO010000005">
    <property type="protein sequence ID" value="MBB5063299.1"/>
    <property type="molecule type" value="Genomic_DNA"/>
</dbReference>
<comment type="caution">
    <text evidence="1">The sequence shown here is derived from an EMBL/GenBank/DDBJ whole genome shotgun (WGS) entry which is preliminary data.</text>
</comment>
<dbReference type="RefSeq" id="WP_184254338.1">
    <property type="nucleotide sequence ID" value="NZ_JACHIO010000005.1"/>
</dbReference>
<organism evidence="1 2">
    <name type="scientific">Granulicella mallensis</name>
    <dbReference type="NCBI Taxonomy" id="940614"/>
    <lineage>
        <taxon>Bacteria</taxon>
        <taxon>Pseudomonadati</taxon>
        <taxon>Acidobacteriota</taxon>
        <taxon>Terriglobia</taxon>
        <taxon>Terriglobales</taxon>
        <taxon>Acidobacteriaceae</taxon>
        <taxon>Granulicella</taxon>
    </lineage>
</organism>
<evidence type="ECO:0000313" key="1">
    <source>
        <dbReference type="EMBL" id="MBB5063299.1"/>
    </source>
</evidence>
<dbReference type="Proteomes" id="UP000584867">
    <property type="component" value="Unassembled WGS sequence"/>
</dbReference>
<protein>
    <submittedName>
        <fullName evidence="1">Uncharacterized protein</fullName>
    </submittedName>
</protein>
<dbReference type="AlphaFoldDB" id="A0A7W7ZPC6"/>
<proteinExistence type="predicted"/>
<accession>A0A7W7ZPC6</accession>
<gene>
    <name evidence="1" type="ORF">HDF15_001639</name>
</gene>
<evidence type="ECO:0000313" key="2">
    <source>
        <dbReference type="Proteomes" id="UP000584867"/>
    </source>
</evidence>
<sequence length="430" mass="50215">MAELFNPRNMISPPFRNCPACGKKEFGVHLISADRYMRRCRDCWHNQYFSLPKLRKKIIYLDQFVISNLMKLDNPGFQRNDRLTKETFWTELRDLLFQLRGMQLICCPNSRSHETESRISLFNDELKKTYEALSGGIRFNSFNDISNNQIRELALAWSENREPQFGFDPRRVLTKDPNAWEARFYFAFDNNPFVIPAELRQVRDEIESHISHLFRDVWAKEKRTFKYWYDLERQKYQGHLRGSIIKSQRDRIQAILAFRPDVEMSLEVMEKMIFSPVEVLHEGVKRIMRFPRDGGERSPEERDRLEKTFGDANRISEAPFVKLQALMYASLAMRAAGGQKELPNEGTNTDIETIGHLLPYCDAMFMDNGCRSLLLNVPMDLRPADTAKVFSPNVKDDFLAYLRSIRDDVTAEHVAALREVYGDAPTATIE</sequence>
<reference evidence="1 2" key="1">
    <citation type="submission" date="2020-08" db="EMBL/GenBank/DDBJ databases">
        <title>Genomic Encyclopedia of Type Strains, Phase IV (KMG-V): Genome sequencing to study the core and pangenomes of soil and plant-associated prokaryotes.</title>
        <authorList>
            <person name="Whitman W."/>
        </authorList>
    </citation>
    <scope>NUCLEOTIDE SEQUENCE [LARGE SCALE GENOMIC DNA]</scope>
    <source>
        <strain evidence="1 2">X5P3</strain>
    </source>
</reference>
<name>A0A7W7ZPC6_9BACT</name>